<keyword evidence="3" id="KW-1185">Reference proteome</keyword>
<evidence type="ECO:0000313" key="2">
    <source>
        <dbReference type="EMBL" id="PWN55223.1"/>
    </source>
</evidence>
<dbReference type="AlphaFoldDB" id="A0A383XRG9"/>
<sequence>MKENVLDVLLYLFENYLEEEIEARYEGCPLREELEAAGFPAEAVTHAFEWLEGLEARKRSGDTVMPTTAYRVYAAEEMARLSTGCRGLLMHLENLGILTPDGRELVIERLMALDDDAVEEDHVRWVVLLALFNQPEHEEAYARMEDLVFQSYAEAVH</sequence>
<proteinExistence type="inferred from homology"/>
<reference evidence="2 3" key="1">
    <citation type="submission" date="2018-05" db="EMBL/GenBank/DDBJ databases">
        <title>Abyssibacter profundi OUC007T gen. nov., sp. nov, a marine bacterium isolated from seawater of the Mariana Trench.</title>
        <authorList>
            <person name="Zhou S."/>
        </authorList>
    </citation>
    <scope>NUCLEOTIDE SEQUENCE [LARGE SCALE GENOMIC DNA]</scope>
    <source>
        <strain evidence="2 3">OUC007</strain>
    </source>
</reference>
<dbReference type="Pfam" id="PF04361">
    <property type="entry name" value="DUF494"/>
    <property type="match status" value="1"/>
</dbReference>
<dbReference type="InterPro" id="IPR007456">
    <property type="entry name" value="Smg"/>
</dbReference>
<evidence type="ECO:0000313" key="3">
    <source>
        <dbReference type="Proteomes" id="UP000251800"/>
    </source>
</evidence>
<name>A0A383XRG9_9GAMM</name>
<comment type="similarity">
    <text evidence="1">Belongs to the Smg family.</text>
</comment>
<dbReference type="RefSeq" id="WP_109721027.1">
    <property type="nucleotide sequence ID" value="NZ_QEQK01000012.1"/>
</dbReference>
<comment type="caution">
    <text evidence="2">The sequence shown here is derived from an EMBL/GenBank/DDBJ whole genome shotgun (WGS) entry which is preliminary data.</text>
</comment>
<evidence type="ECO:0000256" key="1">
    <source>
        <dbReference type="HAMAP-Rule" id="MF_00598"/>
    </source>
</evidence>
<protein>
    <recommendedName>
        <fullName evidence="1">Protein Smg homolog</fullName>
    </recommendedName>
</protein>
<gene>
    <name evidence="1" type="primary">smg</name>
    <name evidence="2" type="ORF">DEH80_13445</name>
</gene>
<dbReference type="HAMAP" id="MF_00598">
    <property type="entry name" value="Smg"/>
    <property type="match status" value="1"/>
</dbReference>
<organism evidence="2 3">
    <name type="scientific">Abyssibacter profundi</name>
    <dbReference type="NCBI Taxonomy" id="2182787"/>
    <lineage>
        <taxon>Bacteria</taxon>
        <taxon>Pseudomonadati</taxon>
        <taxon>Pseudomonadota</taxon>
        <taxon>Gammaproteobacteria</taxon>
        <taxon>Chromatiales</taxon>
        <taxon>Oceanococcaceae</taxon>
        <taxon>Abyssibacter</taxon>
    </lineage>
</organism>
<dbReference type="OrthoDB" id="9788984at2"/>
<dbReference type="PANTHER" id="PTHR38692">
    <property type="entry name" value="PROTEIN SMG"/>
    <property type="match status" value="1"/>
</dbReference>
<dbReference type="PANTHER" id="PTHR38692:SF1">
    <property type="entry name" value="PROTEIN SMG"/>
    <property type="match status" value="1"/>
</dbReference>
<accession>A0A383XRG9</accession>
<dbReference type="Proteomes" id="UP000251800">
    <property type="component" value="Unassembled WGS sequence"/>
</dbReference>
<dbReference type="EMBL" id="QEQK01000012">
    <property type="protein sequence ID" value="PWN55223.1"/>
    <property type="molecule type" value="Genomic_DNA"/>
</dbReference>